<comment type="subcellular location">
    <subcellularLocation>
        <location evidence="2">Cell membrane</location>
        <topology evidence="2">Multi-pass membrane protein</topology>
    </subcellularLocation>
</comment>
<dbReference type="GO" id="GO:0005886">
    <property type="term" value="C:plasma membrane"/>
    <property type="evidence" value="ECO:0007669"/>
    <property type="project" value="UniProtKB-SubCell"/>
</dbReference>
<keyword evidence="2" id="KW-0813">Transport</keyword>
<keyword evidence="2 3" id="KW-0472">Membrane</keyword>
<sequence>MKLNLKDINVIALFTAVTVILAQISIPIPFSPVPITLSIFGVFLSSLILGTRNGILSQIVYILLGLVGVPVFAGFRGGLNVLLSPTGGYIISYPFMALVIGLLVSRKKNASFITMTGALLAGLVVCYTLGTSWLAVSAKLDAAKAISAGVIPFLPLDIVKAVISAALGLQIRNALTRAGLVSAG</sequence>
<feature type="transmembrane region" description="Helical" evidence="3">
    <location>
        <begin position="112"/>
        <end position="134"/>
    </location>
</feature>
<feature type="transmembrane region" description="Helical" evidence="3">
    <location>
        <begin position="56"/>
        <end position="75"/>
    </location>
</feature>
<protein>
    <recommendedName>
        <fullName evidence="2">Biotin transporter</fullName>
    </recommendedName>
</protein>
<reference evidence="4 5" key="1">
    <citation type="submission" date="2017-06" db="EMBL/GenBank/DDBJ databases">
        <title>Investigating the central metabolism of Clostridium thermosuccinogenes.</title>
        <authorList>
            <person name="Koendjbiharie J.G."/>
            <person name="van Kranenburg R."/>
        </authorList>
    </citation>
    <scope>NUCLEOTIDE SEQUENCE [LARGE SCALE GENOMIC DNA]</scope>
    <source>
        <strain evidence="4 5">DSM 5806</strain>
    </source>
</reference>
<proteinExistence type="inferred from homology"/>
<dbReference type="Gene3D" id="1.10.1760.20">
    <property type="match status" value="1"/>
</dbReference>
<keyword evidence="5" id="KW-1185">Reference proteome</keyword>
<evidence type="ECO:0000256" key="3">
    <source>
        <dbReference type="SAM" id="Phobius"/>
    </source>
</evidence>
<evidence type="ECO:0000256" key="1">
    <source>
        <dbReference type="ARBA" id="ARBA00010692"/>
    </source>
</evidence>
<keyword evidence="3" id="KW-0812">Transmembrane</keyword>
<dbReference type="Pfam" id="PF02632">
    <property type="entry name" value="BioY"/>
    <property type="match status" value="1"/>
</dbReference>
<dbReference type="GO" id="GO:0015225">
    <property type="term" value="F:biotin transmembrane transporter activity"/>
    <property type="evidence" value="ECO:0007669"/>
    <property type="project" value="UniProtKB-UniRule"/>
</dbReference>
<dbReference type="KEGG" id="cthd:CDO33_15525"/>
<dbReference type="PANTHER" id="PTHR34295:SF1">
    <property type="entry name" value="BIOTIN TRANSPORTER BIOY"/>
    <property type="match status" value="1"/>
</dbReference>
<keyword evidence="2" id="KW-1003">Cell membrane</keyword>
<feature type="transmembrane region" description="Helical" evidence="3">
    <location>
        <begin position="7"/>
        <end position="26"/>
    </location>
</feature>
<dbReference type="EMBL" id="NIOJ01000013">
    <property type="protein sequence ID" value="PNU00058.1"/>
    <property type="molecule type" value="Genomic_DNA"/>
</dbReference>
<name>A0A2K2FH20_9CLOT</name>
<evidence type="ECO:0000256" key="2">
    <source>
        <dbReference type="PIRNR" id="PIRNR016661"/>
    </source>
</evidence>
<feature type="transmembrane region" description="Helical" evidence="3">
    <location>
        <begin position="146"/>
        <end position="169"/>
    </location>
</feature>
<accession>A0A2K2FH20</accession>
<dbReference type="RefSeq" id="WP_103080994.1">
    <property type="nucleotide sequence ID" value="NZ_CP021850.1"/>
</dbReference>
<evidence type="ECO:0000313" key="4">
    <source>
        <dbReference type="EMBL" id="PNU00058.1"/>
    </source>
</evidence>
<dbReference type="AlphaFoldDB" id="A0A2K2FH20"/>
<dbReference type="PIRSF" id="PIRSF016661">
    <property type="entry name" value="BioY"/>
    <property type="match status" value="1"/>
</dbReference>
<evidence type="ECO:0000313" key="5">
    <source>
        <dbReference type="Proteomes" id="UP000236151"/>
    </source>
</evidence>
<comment type="caution">
    <text evidence="4">The sequence shown here is derived from an EMBL/GenBank/DDBJ whole genome shotgun (WGS) entry which is preliminary data.</text>
</comment>
<dbReference type="PANTHER" id="PTHR34295">
    <property type="entry name" value="BIOTIN TRANSPORTER BIOY"/>
    <property type="match status" value="1"/>
</dbReference>
<keyword evidence="3" id="KW-1133">Transmembrane helix</keyword>
<feature type="transmembrane region" description="Helical" evidence="3">
    <location>
        <begin position="87"/>
        <end position="105"/>
    </location>
</feature>
<organism evidence="4 5">
    <name type="scientific">Clostridium thermosuccinogenes</name>
    <dbReference type="NCBI Taxonomy" id="84032"/>
    <lineage>
        <taxon>Bacteria</taxon>
        <taxon>Bacillati</taxon>
        <taxon>Bacillota</taxon>
        <taxon>Clostridia</taxon>
        <taxon>Eubacteriales</taxon>
        <taxon>Clostridiaceae</taxon>
        <taxon>Clostridium</taxon>
    </lineage>
</organism>
<dbReference type="InterPro" id="IPR003784">
    <property type="entry name" value="BioY"/>
</dbReference>
<gene>
    <name evidence="4" type="ORF">CDQ84_06890</name>
</gene>
<feature type="transmembrane region" description="Helical" evidence="3">
    <location>
        <begin position="32"/>
        <end position="49"/>
    </location>
</feature>
<dbReference type="OrthoDB" id="9803495at2"/>
<comment type="similarity">
    <text evidence="1 2">Belongs to the BioY family.</text>
</comment>
<dbReference type="Proteomes" id="UP000236151">
    <property type="component" value="Unassembled WGS sequence"/>
</dbReference>